<keyword evidence="1" id="KW-0812">Transmembrane</keyword>
<reference evidence="3 4" key="1">
    <citation type="submission" date="2018-04" db="EMBL/GenBank/DDBJ databases">
        <title>Genomic Encyclopedia of Type Strains, Phase III (KMG-III): the genomes of soil and plant-associated and newly described type strains.</title>
        <authorList>
            <person name="Whitman W."/>
        </authorList>
    </citation>
    <scope>NUCLEOTIDE SEQUENCE [LARGE SCALE GENOMIC DNA]</scope>
    <source>
        <strain evidence="3 4">NW12</strain>
    </source>
</reference>
<dbReference type="EMBL" id="PZZN01000001">
    <property type="protein sequence ID" value="PTM47369.1"/>
    <property type="molecule type" value="Genomic_DNA"/>
</dbReference>
<keyword evidence="4" id="KW-1185">Reference proteome</keyword>
<feature type="transmembrane region" description="Helical" evidence="1">
    <location>
        <begin position="7"/>
        <end position="29"/>
    </location>
</feature>
<keyword evidence="1" id="KW-1133">Transmembrane helix</keyword>
<dbReference type="GeneID" id="93688557"/>
<dbReference type="AlphaFoldDB" id="A0A2T4YU78"/>
<evidence type="ECO:0000313" key="4">
    <source>
        <dbReference type="Proteomes" id="UP000240996"/>
    </source>
</evidence>
<accession>A0A2T4YU78</accession>
<gene>
    <name evidence="3" type="ORF">C8J24_0766</name>
</gene>
<dbReference type="PANTHER" id="PTHR36698">
    <property type="entry name" value="BLL5892 PROTEIN"/>
    <property type="match status" value="1"/>
</dbReference>
<dbReference type="Pfam" id="PF02470">
    <property type="entry name" value="MlaD"/>
    <property type="match status" value="1"/>
</dbReference>
<comment type="caution">
    <text evidence="3">The sequence shown here is derived from an EMBL/GenBank/DDBJ whole genome shotgun (WGS) entry which is preliminary data.</text>
</comment>
<organism evidence="3 4">
    <name type="scientific">Sphingomonas aerolata</name>
    <dbReference type="NCBI Taxonomy" id="185951"/>
    <lineage>
        <taxon>Bacteria</taxon>
        <taxon>Pseudomonadati</taxon>
        <taxon>Pseudomonadota</taxon>
        <taxon>Alphaproteobacteria</taxon>
        <taxon>Sphingomonadales</taxon>
        <taxon>Sphingomonadaceae</taxon>
        <taxon>Sphingomonas</taxon>
    </lineage>
</organism>
<dbReference type="InterPro" id="IPR003399">
    <property type="entry name" value="Mce/MlaD"/>
</dbReference>
<feature type="domain" description="Mce/MlaD" evidence="2">
    <location>
        <begin position="41"/>
        <end position="113"/>
    </location>
</feature>
<sequence length="320" mass="33467">METRSNHVLVGAVVLILLAMLALFTVWIARLGGTEEKEYDIFFRQSVDGLARGSAVTFSGVPSGQVKSISLWKNDPQFVRVRISVNEETPVLQGTTASISGVGFTGVSQVSLDGARKGAPAVGCPDSNGQPCPYGVPVIPTKQGGLGAILNSAPQLLERLSTLTERLTGLLTDRNQASIAGILENTNRLTDALADRGPEIAATLAQTRVAIQQAGDAAQQFGVLAQTTNGVLSEDVKPAMANLNKAIQSAQTSAETLNAAIGDARPGLQAFSKTTIPEANRLVHDLRTTAAALSSVAERVDQQGAGSLVGQQKLPDYKGK</sequence>
<evidence type="ECO:0000256" key="1">
    <source>
        <dbReference type="SAM" id="Phobius"/>
    </source>
</evidence>
<name>A0A2T4YU78_9SPHN</name>
<evidence type="ECO:0000259" key="2">
    <source>
        <dbReference type="Pfam" id="PF02470"/>
    </source>
</evidence>
<keyword evidence="1" id="KW-0472">Membrane</keyword>
<dbReference type="RefSeq" id="WP_031396265.1">
    <property type="nucleotide sequence ID" value="NZ_CP098762.1"/>
</dbReference>
<dbReference type="PANTHER" id="PTHR36698:SF2">
    <property type="entry name" value="MCE_MLAD DOMAIN-CONTAINING PROTEIN"/>
    <property type="match status" value="1"/>
</dbReference>
<dbReference type="Proteomes" id="UP000240996">
    <property type="component" value="Unassembled WGS sequence"/>
</dbReference>
<evidence type="ECO:0000313" key="3">
    <source>
        <dbReference type="EMBL" id="PTM47369.1"/>
    </source>
</evidence>
<proteinExistence type="predicted"/>
<protein>
    <submittedName>
        <fullName evidence="3">Phospholipid/cholesterol/gamma-HCH transport system substrate-binding protein</fullName>
    </submittedName>
</protein>